<protein>
    <recommendedName>
        <fullName evidence="4">DUF4760 domain-containing protein</fullName>
    </recommendedName>
</protein>
<evidence type="ECO:0008006" key="4">
    <source>
        <dbReference type="Google" id="ProtNLM"/>
    </source>
</evidence>
<feature type="transmembrane region" description="Helical" evidence="1">
    <location>
        <begin position="14"/>
        <end position="35"/>
    </location>
</feature>
<name>A0ABN6MVF9_9BACT</name>
<gene>
    <name evidence="2" type="ORF">AMOR_39480</name>
</gene>
<dbReference type="RefSeq" id="WP_248353467.1">
    <property type="nucleotide sequence ID" value="NZ_AP025591.1"/>
</dbReference>
<evidence type="ECO:0000313" key="3">
    <source>
        <dbReference type="Proteomes" id="UP001162891"/>
    </source>
</evidence>
<keyword evidence="1" id="KW-0812">Transmembrane</keyword>
<accession>A0ABN6MVF9</accession>
<reference evidence="3" key="1">
    <citation type="journal article" date="2022" name="Int. J. Syst. Evol. Microbiol.">
        <title>Anaeromyxobacter oryzae sp. nov., Anaeromyxobacter diazotrophicus sp. nov. and Anaeromyxobacter paludicola sp. nov., isolated from paddy soils.</title>
        <authorList>
            <person name="Itoh H."/>
            <person name="Xu Z."/>
            <person name="Mise K."/>
            <person name="Masuda Y."/>
            <person name="Ushijima N."/>
            <person name="Hayakawa C."/>
            <person name="Shiratori Y."/>
            <person name="Senoo K."/>
        </authorList>
    </citation>
    <scope>NUCLEOTIDE SEQUENCE [LARGE SCALE GENOMIC DNA]</scope>
    <source>
        <strain evidence="3">Red232</strain>
    </source>
</reference>
<dbReference type="Proteomes" id="UP001162891">
    <property type="component" value="Chromosome"/>
</dbReference>
<dbReference type="EMBL" id="AP025591">
    <property type="protein sequence ID" value="BDG04952.1"/>
    <property type="molecule type" value="Genomic_DNA"/>
</dbReference>
<evidence type="ECO:0000313" key="2">
    <source>
        <dbReference type="EMBL" id="BDG04952.1"/>
    </source>
</evidence>
<sequence length="222" mass="25017">MPPANPWFDFWQKLALIVADKVVLGLAVLLVGFWFQRRLEQHRRNQAVFTEHAKMAVAAFNRVLSIVHDIRSTMSDVNATALTERAKTRLSKRASEMMRVLMEDRYLVGPAFFSAGMRLACVARRSTVMDDDFADFLAHTYHVEDLLKVMLASRPRFAQLPSDERHFAYPTIEEASKRAGVTDTWPVLDDYADPEPIIPEGARKRALEAARLSGGPSTPTDG</sequence>
<keyword evidence="1" id="KW-0472">Membrane</keyword>
<proteinExistence type="predicted"/>
<organism evidence="2 3">
    <name type="scientific">Anaeromyxobacter oryzae</name>
    <dbReference type="NCBI Taxonomy" id="2918170"/>
    <lineage>
        <taxon>Bacteria</taxon>
        <taxon>Pseudomonadati</taxon>
        <taxon>Myxococcota</taxon>
        <taxon>Myxococcia</taxon>
        <taxon>Myxococcales</taxon>
        <taxon>Cystobacterineae</taxon>
        <taxon>Anaeromyxobacteraceae</taxon>
        <taxon>Anaeromyxobacter</taxon>
    </lineage>
</organism>
<keyword evidence="1" id="KW-1133">Transmembrane helix</keyword>
<keyword evidence="3" id="KW-1185">Reference proteome</keyword>
<evidence type="ECO:0000256" key="1">
    <source>
        <dbReference type="SAM" id="Phobius"/>
    </source>
</evidence>